<comment type="caution">
    <text evidence="5">The sequence shown here is derived from an EMBL/GenBank/DDBJ whole genome shotgun (WGS) entry which is preliminary data.</text>
</comment>
<reference evidence="5 6" key="1">
    <citation type="journal article" date="2012" name="J. Bacteriol.">
        <title>Twenty-one genome sequences from Pseudomonas species and 19 genome sequences from diverse bacteria isolated from the rhizosphere and endosphere of Populus deltoides.</title>
        <authorList>
            <person name="Brown S.D."/>
            <person name="Utturkar S.M."/>
            <person name="Klingeman D.M."/>
            <person name="Johnson C.M."/>
            <person name="Martin S.L."/>
            <person name="Land M.L."/>
            <person name="Lu T.Y."/>
            <person name="Schadt C.W."/>
            <person name="Doktycz M.J."/>
            <person name="Pelletier D.A."/>
        </authorList>
    </citation>
    <scope>NUCLEOTIDE SEQUENCE [LARGE SCALE GENOMIC DNA]</scope>
    <source>
        <strain evidence="5 6">CF314</strain>
    </source>
</reference>
<dbReference type="Pfam" id="PF12833">
    <property type="entry name" value="HTH_18"/>
    <property type="match status" value="1"/>
</dbReference>
<accession>J2KS86</accession>
<keyword evidence="3" id="KW-0804">Transcription</keyword>
<organism evidence="5 6">
    <name type="scientific">Chryseobacterium populi</name>
    <dbReference type="NCBI Taxonomy" id="1144316"/>
    <lineage>
        <taxon>Bacteria</taxon>
        <taxon>Pseudomonadati</taxon>
        <taxon>Bacteroidota</taxon>
        <taxon>Flavobacteriia</taxon>
        <taxon>Flavobacteriales</taxon>
        <taxon>Weeksellaceae</taxon>
        <taxon>Chryseobacterium group</taxon>
        <taxon>Chryseobacterium</taxon>
    </lineage>
</organism>
<dbReference type="OrthoDB" id="9779074at2"/>
<dbReference type="InterPro" id="IPR018060">
    <property type="entry name" value="HTH_AraC"/>
</dbReference>
<dbReference type="GO" id="GO:0003700">
    <property type="term" value="F:DNA-binding transcription factor activity"/>
    <property type="evidence" value="ECO:0007669"/>
    <property type="project" value="InterPro"/>
</dbReference>
<evidence type="ECO:0000313" key="6">
    <source>
        <dbReference type="Proteomes" id="UP000007509"/>
    </source>
</evidence>
<dbReference type="PATRIC" id="fig|1144316.3.peg.320"/>
<dbReference type="AlphaFoldDB" id="J2KS86"/>
<dbReference type="SMART" id="SM00342">
    <property type="entry name" value="HTH_ARAC"/>
    <property type="match status" value="1"/>
</dbReference>
<dbReference type="RefSeq" id="WP_007839937.1">
    <property type="nucleotide sequence ID" value="NZ_AKJY01000003.1"/>
</dbReference>
<dbReference type="Gene3D" id="1.10.10.60">
    <property type="entry name" value="Homeodomain-like"/>
    <property type="match status" value="1"/>
</dbReference>
<gene>
    <name evidence="5" type="ORF">PMI13_00314</name>
</gene>
<dbReference type="SUPFAM" id="SSF46689">
    <property type="entry name" value="Homeodomain-like"/>
    <property type="match status" value="1"/>
</dbReference>
<keyword evidence="6" id="KW-1185">Reference proteome</keyword>
<dbReference type="EMBL" id="AKJY01000003">
    <property type="protein sequence ID" value="EJL75918.1"/>
    <property type="molecule type" value="Genomic_DNA"/>
</dbReference>
<evidence type="ECO:0000313" key="5">
    <source>
        <dbReference type="EMBL" id="EJL75918.1"/>
    </source>
</evidence>
<dbReference type="PANTHER" id="PTHR43280:SF29">
    <property type="entry name" value="ARAC-FAMILY TRANSCRIPTIONAL REGULATOR"/>
    <property type="match status" value="1"/>
</dbReference>
<dbReference type="Proteomes" id="UP000007509">
    <property type="component" value="Unassembled WGS sequence"/>
</dbReference>
<keyword evidence="1" id="KW-0805">Transcription regulation</keyword>
<keyword evidence="2 5" id="KW-0238">DNA-binding</keyword>
<dbReference type="GO" id="GO:0043565">
    <property type="term" value="F:sequence-specific DNA binding"/>
    <property type="evidence" value="ECO:0007669"/>
    <property type="project" value="InterPro"/>
</dbReference>
<evidence type="ECO:0000259" key="4">
    <source>
        <dbReference type="PROSITE" id="PS01124"/>
    </source>
</evidence>
<evidence type="ECO:0000256" key="3">
    <source>
        <dbReference type="ARBA" id="ARBA00023163"/>
    </source>
</evidence>
<name>J2KS86_9FLAO</name>
<dbReference type="PANTHER" id="PTHR43280">
    <property type="entry name" value="ARAC-FAMILY TRANSCRIPTIONAL REGULATOR"/>
    <property type="match status" value="1"/>
</dbReference>
<evidence type="ECO:0000256" key="2">
    <source>
        <dbReference type="ARBA" id="ARBA00023125"/>
    </source>
</evidence>
<proteinExistence type="predicted"/>
<dbReference type="PROSITE" id="PS01124">
    <property type="entry name" value="HTH_ARAC_FAMILY_2"/>
    <property type="match status" value="1"/>
</dbReference>
<sequence length="390" mass="46044">MQYIVIIGAFQALVALWLLQFRERKSPSNYLFIFLLSAIAVHLTIKFVIFNFIPDESIRQQMNTFIGVCYGPLIYLYTLSKTKKGFSIAGKWYIFIPFFLLMIAYFTVSCVFIILNHADQKLLDLYNSFSLNLIFIINLYYPLKSVLIARKTRFKTLEKIEYDVITRISYCILLMELGVIVSKTLLYIYPEETQFINISIRSIAYFLLLVICLLIVRKSLKTEVVHISETDSEHHHLKISVNPNIDEDSLPLNIIDYEIKFNELWQKMDDSVKKQQLFRNCDLNLDELAIKTEINKYQISEMLNGYKQKPFYRYINEYRIEYFRKMVEKAIEKNEHINFLSFAYEAGFKSKSSFNRYFKEIIGKTPSEYYKSLINENKGSAFENLYRGSA</sequence>
<dbReference type="InterPro" id="IPR009057">
    <property type="entry name" value="Homeodomain-like_sf"/>
</dbReference>
<protein>
    <submittedName>
        <fullName evidence="5">DNA-binding domain-containing protein, AraC-type</fullName>
    </submittedName>
</protein>
<evidence type="ECO:0000256" key="1">
    <source>
        <dbReference type="ARBA" id="ARBA00023015"/>
    </source>
</evidence>
<feature type="domain" description="HTH araC/xylS-type" evidence="4">
    <location>
        <begin position="262"/>
        <end position="372"/>
    </location>
</feature>